<name>A0ABV4HQU7_9GAMM</name>
<dbReference type="InterPro" id="IPR029045">
    <property type="entry name" value="ClpP/crotonase-like_dom_sf"/>
</dbReference>
<gene>
    <name evidence="9" type="ORF">AB6713_10860</name>
</gene>
<dbReference type="Proteomes" id="UP001566331">
    <property type="component" value="Unassembled WGS sequence"/>
</dbReference>
<protein>
    <submittedName>
        <fullName evidence="9">S41 family peptidase</fullName>
    </submittedName>
</protein>
<dbReference type="Pfam" id="PF22694">
    <property type="entry name" value="CtpB_N-like"/>
    <property type="match status" value="1"/>
</dbReference>
<evidence type="ECO:0000256" key="4">
    <source>
        <dbReference type="ARBA" id="ARBA00022825"/>
    </source>
</evidence>
<dbReference type="InterPro" id="IPR055210">
    <property type="entry name" value="CtpA/B_N"/>
</dbReference>
<evidence type="ECO:0000259" key="8">
    <source>
        <dbReference type="PROSITE" id="PS50106"/>
    </source>
</evidence>
<dbReference type="Gene3D" id="3.30.750.44">
    <property type="match status" value="1"/>
</dbReference>
<dbReference type="PROSITE" id="PS50106">
    <property type="entry name" value="PDZ"/>
    <property type="match status" value="1"/>
</dbReference>
<evidence type="ECO:0000256" key="7">
    <source>
        <dbReference type="SAM" id="SignalP"/>
    </source>
</evidence>
<dbReference type="InterPro" id="IPR005151">
    <property type="entry name" value="Tail-specific_protease"/>
</dbReference>
<feature type="compositionally biased region" description="Low complexity" evidence="6">
    <location>
        <begin position="56"/>
        <end position="68"/>
    </location>
</feature>
<evidence type="ECO:0000256" key="6">
    <source>
        <dbReference type="SAM" id="MobiDB-lite"/>
    </source>
</evidence>
<dbReference type="SUPFAM" id="SSF52096">
    <property type="entry name" value="ClpP/crotonase"/>
    <property type="match status" value="1"/>
</dbReference>
<dbReference type="Gene3D" id="3.90.226.10">
    <property type="entry name" value="2-enoyl-CoA Hydratase, Chain A, domain 1"/>
    <property type="match status" value="1"/>
</dbReference>
<comment type="similarity">
    <text evidence="1 5">Belongs to the peptidase S41A family.</text>
</comment>
<dbReference type="RefSeq" id="WP_370564205.1">
    <property type="nucleotide sequence ID" value="NZ_JBFWIB010000007.1"/>
</dbReference>
<sequence>MRRCLLSFAAAVLLLAPLHAQERAGDAAPAPPPRALPSPPESGDESDAATPPPDARQPAPAASPPAAQEGEEEAPESSPDAQDPPAPATAPPDEREQARAVAPGTDPDAVENASSRVPLQEIRRYVAVYNAVKEAYVDPVEDRELMQSAIRGLLLDLDPHSAYLDRDDAEAFDESTTGAYSGIGVEVMQLPEGSLRVVAPIDDTPAARAGIRSGDTIIAADGETFTPSSHEGAGPLRGEPGTSVLLTVLREGAPEPLEIPVERETIIVASVRGRLLEPGYGYIRISAFQVDTAADFQRTLRELQEKGPLRGLVLDLRTNPGGLLTSAVQIADDLLDEGAIVSTRGRISISDAEFSATPGDLLDGAAVVVIVDAGSASASEVLAGALRDNGRARIVGSRTFGKGSVQTLLPLDNGDSVKLTTARYYTPSGRSIQARGIDPDVVLEPENRPAGIARDYSEAALPRHLRGDEEGLPGDNAGDVLDGDGPIEAALAELKKPLLPPVAARTSSR</sequence>
<feature type="signal peptide" evidence="7">
    <location>
        <begin position="1"/>
        <end position="20"/>
    </location>
</feature>
<evidence type="ECO:0000256" key="2">
    <source>
        <dbReference type="ARBA" id="ARBA00022670"/>
    </source>
</evidence>
<feature type="chain" id="PRO_5047340827" evidence="7">
    <location>
        <begin position="21"/>
        <end position="509"/>
    </location>
</feature>
<keyword evidence="2 5" id="KW-0645">Protease</keyword>
<dbReference type="CDD" id="cd06782">
    <property type="entry name" value="cpPDZ_CPP-like"/>
    <property type="match status" value="1"/>
</dbReference>
<evidence type="ECO:0000256" key="1">
    <source>
        <dbReference type="ARBA" id="ARBA00009179"/>
    </source>
</evidence>
<evidence type="ECO:0000256" key="3">
    <source>
        <dbReference type="ARBA" id="ARBA00022801"/>
    </source>
</evidence>
<evidence type="ECO:0000256" key="5">
    <source>
        <dbReference type="RuleBase" id="RU004404"/>
    </source>
</evidence>
<feature type="domain" description="PDZ" evidence="8">
    <location>
        <begin position="169"/>
        <end position="252"/>
    </location>
</feature>
<comment type="caution">
    <text evidence="9">The sequence shown here is derived from an EMBL/GenBank/DDBJ whole genome shotgun (WGS) entry which is preliminary data.</text>
</comment>
<dbReference type="Pfam" id="PF03572">
    <property type="entry name" value="Peptidase_S41"/>
    <property type="match status" value="1"/>
</dbReference>
<feature type="region of interest" description="Disordered" evidence="6">
    <location>
        <begin position="22"/>
        <end position="115"/>
    </location>
</feature>
<evidence type="ECO:0000313" key="10">
    <source>
        <dbReference type="Proteomes" id="UP001566331"/>
    </source>
</evidence>
<proteinExistence type="inferred from homology"/>
<dbReference type="InterPro" id="IPR036034">
    <property type="entry name" value="PDZ_sf"/>
</dbReference>
<evidence type="ECO:0000313" key="9">
    <source>
        <dbReference type="EMBL" id="MEZ0475111.1"/>
    </source>
</evidence>
<organism evidence="9 10">
    <name type="scientific">Luteimonas salinilitoris</name>
    <dbReference type="NCBI Taxonomy" id="3237697"/>
    <lineage>
        <taxon>Bacteria</taxon>
        <taxon>Pseudomonadati</taxon>
        <taxon>Pseudomonadota</taxon>
        <taxon>Gammaproteobacteria</taxon>
        <taxon>Lysobacterales</taxon>
        <taxon>Lysobacteraceae</taxon>
        <taxon>Luteimonas</taxon>
    </lineage>
</organism>
<feature type="region of interest" description="Disordered" evidence="6">
    <location>
        <begin position="464"/>
        <end position="484"/>
    </location>
</feature>
<keyword evidence="7" id="KW-0732">Signal</keyword>
<dbReference type="SUPFAM" id="SSF50156">
    <property type="entry name" value="PDZ domain-like"/>
    <property type="match status" value="1"/>
</dbReference>
<feature type="compositionally biased region" description="Pro residues" evidence="6">
    <location>
        <begin position="29"/>
        <end position="40"/>
    </location>
</feature>
<accession>A0ABV4HQU7</accession>
<keyword evidence="10" id="KW-1185">Reference proteome</keyword>
<reference evidence="9 10" key="1">
    <citation type="submission" date="2024-07" db="EMBL/GenBank/DDBJ databases">
        <title>Luteimonas salilacus sp. nov., isolated from the shore soil of Salt Lake in Tibet of China.</title>
        <authorList>
            <person name="Zhang X."/>
            <person name="Li A."/>
        </authorList>
    </citation>
    <scope>NUCLEOTIDE SEQUENCE [LARGE SCALE GENOMIC DNA]</scope>
    <source>
        <strain evidence="9 10">B3-2-R+30</strain>
    </source>
</reference>
<dbReference type="Gene3D" id="2.30.42.10">
    <property type="match status" value="1"/>
</dbReference>
<dbReference type="CDD" id="cd07560">
    <property type="entry name" value="Peptidase_S41_CPP"/>
    <property type="match status" value="1"/>
</dbReference>
<dbReference type="InterPro" id="IPR004447">
    <property type="entry name" value="Peptidase_S41A"/>
</dbReference>
<dbReference type="Pfam" id="PF13180">
    <property type="entry name" value="PDZ_2"/>
    <property type="match status" value="1"/>
</dbReference>
<keyword evidence="4 5" id="KW-0720">Serine protease</keyword>
<dbReference type="SMART" id="SM00245">
    <property type="entry name" value="TSPc"/>
    <property type="match status" value="1"/>
</dbReference>
<dbReference type="PANTHER" id="PTHR32060:SF30">
    <property type="entry name" value="CARBOXY-TERMINAL PROCESSING PROTEASE CTPA"/>
    <property type="match status" value="1"/>
</dbReference>
<keyword evidence="3 5" id="KW-0378">Hydrolase</keyword>
<dbReference type="NCBIfam" id="TIGR00225">
    <property type="entry name" value="prc"/>
    <property type="match status" value="1"/>
</dbReference>
<dbReference type="PANTHER" id="PTHR32060">
    <property type="entry name" value="TAIL-SPECIFIC PROTEASE"/>
    <property type="match status" value="1"/>
</dbReference>
<dbReference type="EMBL" id="JBFWIC010000013">
    <property type="protein sequence ID" value="MEZ0475111.1"/>
    <property type="molecule type" value="Genomic_DNA"/>
</dbReference>
<dbReference type="InterPro" id="IPR001478">
    <property type="entry name" value="PDZ"/>
</dbReference>
<dbReference type="SMART" id="SM00228">
    <property type="entry name" value="PDZ"/>
    <property type="match status" value="1"/>
</dbReference>